<dbReference type="GO" id="GO:0030288">
    <property type="term" value="C:outer membrane-bounded periplasmic space"/>
    <property type="evidence" value="ECO:0007669"/>
    <property type="project" value="TreeGrafter"/>
</dbReference>
<dbReference type="Pfam" id="PF17820">
    <property type="entry name" value="PDZ_6"/>
    <property type="match status" value="1"/>
</dbReference>
<reference evidence="7" key="1">
    <citation type="journal article" date="2021" name="PeerJ">
        <title>Extensive microbial diversity within the chicken gut microbiome revealed by metagenomics and culture.</title>
        <authorList>
            <person name="Gilroy R."/>
            <person name="Ravi A."/>
            <person name="Getino M."/>
            <person name="Pursley I."/>
            <person name="Horton D.L."/>
            <person name="Alikhan N.F."/>
            <person name="Baker D."/>
            <person name="Gharbi K."/>
            <person name="Hall N."/>
            <person name="Watson M."/>
            <person name="Adriaenssens E.M."/>
            <person name="Foster-Nyarko E."/>
            <person name="Jarju S."/>
            <person name="Secka A."/>
            <person name="Antonio M."/>
            <person name="Oren A."/>
            <person name="Chaudhuri R.R."/>
            <person name="La Ragione R."/>
            <person name="Hildebrand F."/>
            <person name="Pallen M.J."/>
        </authorList>
    </citation>
    <scope>NUCLEOTIDE SEQUENCE</scope>
    <source>
        <strain evidence="7">USAMLcec4-12693</strain>
    </source>
</reference>
<dbReference type="InterPro" id="IPR004447">
    <property type="entry name" value="Peptidase_S41A"/>
</dbReference>
<dbReference type="SMART" id="SM00228">
    <property type="entry name" value="PDZ"/>
    <property type="match status" value="1"/>
</dbReference>
<dbReference type="RefSeq" id="WP_277271786.1">
    <property type="nucleotide sequence ID" value="NZ_DYXE01000041.1"/>
</dbReference>
<dbReference type="CDD" id="cd07560">
    <property type="entry name" value="Peptidase_S41_CPP"/>
    <property type="match status" value="1"/>
</dbReference>
<evidence type="ECO:0000256" key="3">
    <source>
        <dbReference type="ARBA" id="ARBA00022801"/>
    </source>
</evidence>
<accession>A0A9D2VWZ6</accession>
<dbReference type="NCBIfam" id="TIGR00225">
    <property type="entry name" value="prc"/>
    <property type="match status" value="1"/>
</dbReference>
<evidence type="ECO:0000256" key="2">
    <source>
        <dbReference type="ARBA" id="ARBA00022670"/>
    </source>
</evidence>
<dbReference type="AlphaFoldDB" id="A0A9D2VWZ6"/>
<name>A0A9D2VWZ6_9FIRM</name>
<comment type="caution">
    <text evidence="7">The sequence shown here is derived from an EMBL/GenBank/DDBJ whole genome shotgun (WGS) entry which is preliminary data.</text>
</comment>
<sequence length="385" mass="41755">MKAKKNFLQGALFGALIMLCGTGVVSCGIRLSEDASSEEKLSVLKGLIDENYIGDVDEEALEEGIYKGYIQGLEDPYSVYYNEEETKDLYETTEGEYSGIGAVLSQDLESGVITLVQIYEDSPAAKAGLKDNDILTKVGDIEVTGMDLSEVVTYIKGEKGTDVDLTVLRGEDAEEITVTATRDTVEAQTVKYEMLEGQTGYLSVSEFDSVTYAQYEEALNELTAQGMTGLIVDLRNNPGGNLNTVCEMLDLVLPKGTIVYTEDKDGKRETATSDDEHQINVPMVVLVNGNSASASEIYAGAIQDYGIGKIVGTQTYGKGVVQQIFDLGDGTSVKLTIAEYFTPNGRSIDGEGITPDVEVEYEADENNPEADNQLEKALEVMKEEQ</sequence>
<dbReference type="Gene3D" id="2.30.42.10">
    <property type="match status" value="1"/>
</dbReference>
<dbReference type="SUPFAM" id="SSF50156">
    <property type="entry name" value="PDZ domain-like"/>
    <property type="match status" value="1"/>
</dbReference>
<evidence type="ECO:0000256" key="5">
    <source>
        <dbReference type="RuleBase" id="RU004404"/>
    </source>
</evidence>
<dbReference type="GO" id="GO:0006508">
    <property type="term" value="P:proteolysis"/>
    <property type="evidence" value="ECO:0007669"/>
    <property type="project" value="UniProtKB-KW"/>
</dbReference>
<keyword evidence="4 5" id="KW-0720">Serine protease</keyword>
<gene>
    <name evidence="7" type="ORF">K8V39_04160</name>
</gene>
<dbReference type="Pfam" id="PF03572">
    <property type="entry name" value="Peptidase_S41"/>
    <property type="match status" value="1"/>
</dbReference>
<dbReference type="Gene3D" id="3.90.226.10">
    <property type="entry name" value="2-enoyl-CoA Hydratase, Chain A, domain 1"/>
    <property type="match status" value="1"/>
</dbReference>
<dbReference type="PROSITE" id="PS50106">
    <property type="entry name" value="PDZ"/>
    <property type="match status" value="1"/>
</dbReference>
<dbReference type="GO" id="GO:0008236">
    <property type="term" value="F:serine-type peptidase activity"/>
    <property type="evidence" value="ECO:0007669"/>
    <property type="project" value="UniProtKB-KW"/>
</dbReference>
<dbReference type="InterPro" id="IPR005151">
    <property type="entry name" value="Tail-specific_protease"/>
</dbReference>
<organism evidence="7 8">
    <name type="scientific">Merdimonas faecis</name>
    <dbReference type="NCBI Taxonomy" id="1653435"/>
    <lineage>
        <taxon>Bacteria</taxon>
        <taxon>Bacillati</taxon>
        <taxon>Bacillota</taxon>
        <taxon>Clostridia</taxon>
        <taxon>Lachnospirales</taxon>
        <taxon>Lachnospiraceae</taxon>
        <taxon>Merdimonas</taxon>
    </lineage>
</organism>
<dbReference type="GO" id="GO:0007165">
    <property type="term" value="P:signal transduction"/>
    <property type="evidence" value="ECO:0007669"/>
    <property type="project" value="TreeGrafter"/>
</dbReference>
<protein>
    <submittedName>
        <fullName evidence="7">S41 family peptidase</fullName>
    </submittedName>
</protein>
<dbReference type="Pfam" id="PF22694">
    <property type="entry name" value="CtpB_N-like"/>
    <property type="match status" value="1"/>
</dbReference>
<dbReference type="PANTHER" id="PTHR32060">
    <property type="entry name" value="TAIL-SPECIFIC PROTEASE"/>
    <property type="match status" value="1"/>
</dbReference>
<dbReference type="InterPro" id="IPR029045">
    <property type="entry name" value="ClpP/crotonase-like_dom_sf"/>
</dbReference>
<evidence type="ECO:0000259" key="6">
    <source>
        <dbReference type="PROSITE" id="PS50106"/>
    </source>
</evidence>
<keyword evidence="3 5" id="KW-0378">Hydrolase</keyword>
<dbReference type="SMART" id="SM00245">
    <property type="entry name" value="TSPc"/>
    <property type="match status" value="1"/>
</dbReference>
<evidence type="ECO:0000256" key="1">
    <source>
        <dbReference type="ARBA" id="ARBA00009179"/>
    </source>
</evidence>
<dbReference type="InterPro" id="IPR055210">
    <property type="entry name" value="CtpA/B_N"/>
</dbReference>
<proteinExistence type="inferred from homology"/>
<evidence type="ECO:0000313" key="8">
    <source>
        <dbReference type="Proteomes" id="UP000813420"/>
    </source>
</evidence>
<dbReference type="InterPro" id="IPR041489">
    <property type="entry name" value="PDZ_6"/>
</dbReference>
<feature type="domain" description="PDZ" evidence="6">
    <location>
        <begin position="86"/>
        <end position="156"/>
    </location>
</feature>
<dbReference type="PROSITE" id="PS51257">
    <property type="entry name" value="PROKAR_LIPOPROTEIN"/>
    <property type="match status" value="1"/>
</dbReference>
<comment type="similarity">
    <text evidence="1 5">Belongs to the peptidase S41A family.</text>
</comment>
<dbReference type="GO" id="GO:0004175">
    <property type="term" value="F:endopeptidase activity"/>
    <property type="evidence" value="ECO:0007669"/>
    <property type="project" value="TreeGrafter"/>
</dbReference>
<dbReference type="InterPro" id="IPR036034">
    <property type="entry name" value="PDZ_sf"/>
</dbReference>
<dbReference type="Proteomes" id="UP000813420">
    <property type="component" value="Unassembled WGS sequence"/>
</dbReference>
<keyword evidence="2 5" id="KW-0645">Protease</keyword>
<dbReference type="CDD" id="cd06782">
    <property type="entry name" value="cpPDZ_CPP-like"/>
    <property type="match status" value="1"/>
</dbReference>
<reference evidence="7" key="2">
    <citation type="submission" date="2021-09" db="EMBL/GenBank/DDBJ databases">
        <authorList>
            <person name="Gilroy R."/>
        </authorList>
    </citation>
    <scope>NUCLEOTIDE SEQUENCE</scope>
    <source>
        <strain evidence="7">USAMLcec4-12693</strain>
    </source>
</reference>
<evidence type="ECO:0000313" key="7">
    <source>
        <dbReference type="EMBL" id="HJH49438.1"/>
    </source>
</evidence>
<dbReference type="InterPro" id="IPR001478">
    <property type="entry name" value="PDZ"/>
</dbReference>
<dbReference type="EMBL" id="DYXE01000041">
    <property type="protein sequence ID" value="HJH49438.1"/>
    <property type="molecule type" value="Genomic_DNA"/>
</dbReference>
<dbReference type="SUPFAM" id="SSF52096">
    <property type="entry name" value="ClpP/crotonase"/>
    <property type="match status" value="1"/>
</dbReference>
<dbReference type="PANTHER" id="PTHR32060:SF30">
    <property type="entry name" value="CARBOXY-TERMINAL PROCESSING PROTEASE CTPA"/>
    <property type="match status" value="1"/>
</dbReference>
<evidence type="ECO:0000256" key="4">
    <source>
        <dbReference type="ARBA" id="ARBA00022825"/>
    </source>
</evidence>